<proteinExistence type="predicted"/>
<keyword evidence="2" id="KW-1185">Reference proteome</keyword>
<name>A0ABW6ZB22_9ACTN</name>
<sequence length="46" mass="5004">MQHLPAISWSSGRAGIRLGCAEKPPSFALGLGRTRSMRLQVISRIP</sequence>
<comment type="caution">
    <text evidence="1">The sequence shown here is derived from an EMBL/GenBank/DDBJ whole genome shotgun (WGS) entry which is preliminary data.</text>
</comment>
<gene>
    <name evidence="1" type="ORF">ACF1HC_41015</name>
</gene>
<dbReference type="RefSeq" id="WP_157855698.1">
    <property type="nucleotide sequence ID" value="NZ_JBFACJ010000056.1"/>
</dbReference>
<reference evidence="1 2" key="1">
    <citation type="submission" date="2024-10" db="EMBL/GenBank/DDBJ databases">
        <title>The Natural Products Discovery Center: Release of the First 8490 Sequenced Strains for Exploring Actinobacteria Biosynthetic Diversity.</title>
        <authorList>
            <person name="Kalkreuter E."/>
            <person name="Kautsar S.A."/>
            <person name="Yang D."/>
            <person name="Bader C.D."/>
            <person name="Teijaro C.N."/>
            <person name="Fluegel L."/>
            <person name="Davis C.M."/>
            <person name="Simpson J.R."/>
            <person name="Lauterbach L."/>
            <person name="Steele A.D."/>
            <person name="Gui C."/>
            <person name="Meng S."/>
            <person name="Li G."/>
            <person name="Viehrig K."/>
            <person name="Ye F."/>
            <person name="Su P."/>
            <person name="Kiefer A.F."/>
            <person name="Nichols A."/>
            <person name="Cepeda A.J."/>
            <person name="Yan W."/>
            <person name="Fan B."/>
            <person name="Jiang Y."/>
            <person name="Adhikari A."/>
            <person name="Zheng C.-J."/>
            <person name="Schuster L."/>
            <person name="Cowan T.M."/>
            <person name="Smanski M.J."/>
            <person name="Chevrette M.G."/>
            <person name="De Carvalho L.P.S."/>
            <person name="Shen B."/>
        </authorList>
    </citation>
    <scope>NUCLEOTIDE SEQUENCE [LARGE SCALE GENOMIC DNA]</scope>
    <source>
        <strain evidence="1 2">NPDC013366</strain>
    </source>
</reference>
<accession>A0ABW6ZB22</accession>
<organism evidence="1 2">
    <name type="scientific">Streptomyces eurythermus</name>
    <dbReference type="NCBI Taxonomy" id="42237"/>
    <lineage>
        <taxon>Bacteria</taxon>
        <taxon>Bacillati</taxon>
        <taxon>Actinomycetota</taxon>
        <taxon>Actinomycetes</taxon>
        <taxon>Kitasatosporales</taxon>
        <taxon>Streptomycetaceae</taxon>
        <taxon>Streptomyces</taxon>
    </lineage>
</organism>
<dbReference type="Proteomes" id="UP001603418">
    <property type="component" value="Unassembled WGS sequence"/>
</dbReference>
<dbReference type="EMBL" id="JBICBM010000042">
    <property type="protein sequence ID" value="MFF9887891.1"/>
    <property type="molecule type" value="Genomic_DNA"/>
</dbReference>
<protein>
    <submittedName>
        <fullName evidence="1">Uncharacterized protein</fullName>
    </submittedName>
</protein>
<evidence type="ECO:0000313" key="2">
    <source>
        <dbReference type="Proteomes" id="UP001603418"/>
    </source>
</evidence>
<evidence type="ECO:0000313" key="1">
    <source>
        <dbReference type="EMBL" id="MFF9887891.1"/>
    </source>
</evidence>